<dbReference type="EMBL" id="ACZK01000023">
    <property type="protein sequence ID" value="EHG22602.1"/>
    <property type="molecule type" value="Genomic_DNA"/>
</dbReference>
<sequence>MKSSWNFLKRKITSSDVAKRLIRGSFWSFTGTALGKLIVLLSGIICARILGKAAYGEFGMVRSTINMFVVVGFAGLGLTASKYISEYKAHQKERIGSIYLLTNGFAYLTGILVTLLVLFLAPFLAVNTLHAPNLITPIRIGAILLFVTVLDGAQNGTLSGFEDFKSIAINTFLGSVAESLLMILGGFLYGVTGAILGYGMGYIVLFVGNQFAIRRNFKQYGIAVNRTSFNQKDLRLLYTFSLPAMLSSLMITPIYWIVRSLLVRANGFSELAAYEAADQWKVIILFIPSAVSQVVLPILSSMVKTETKNFWKILNINMLLNGGIALCFSLLICLFSSPIMKMYGNDYSDPWPLIILALSTVLTAISGVIGLSISSRAKMWTGFGFNFLWGLMVVAFSFLFLKQGLGATGIALAILCSYAIHATLQLTYLKVTIKH</sequence>
<accession>G5GCV6</accession>
<dbReference type="InterPro" id="IPR050833">
    <property type="entry name" value="Poly_Biosynth_Transport"/>
</dbReference>
<feature type="transmembrane region" description="Helical" evidence="6">
    <location>
        <begin position="319"/>
        <end position="339"/>
    </location>
</feature>
<dbReference type="RefSeq" id="WP_009347885.1">
    <property type="nucleotide sequence ID" value="NZ_JH376831.1"/>
</dbReference>
<gene>
    <name evidence="7" type="ORF">HMPREF9332_01407</name>
</gene>
<dbReference type="Proteomes" id="UP000015993">
    <property type="component" value="Unassembled WGS sequence"/>
</dbReference>
<keyword evidence="4 6" id="KW-1133">Transmembrane helix</keyword>
<keyword evidence="5 6" id="KW-0472">Membrane</keyword>
<dbReference type="STRING" id="679199.HMPREF9332_01407"/>
<evidence type="ECO:0000313" key="8">
    <source>
        <dbReference type="Proteomes" id="UP000015993"/>
    </source>
</evidence>
<evidence type="ECO:0000256" key="6">
    <source>
        <dbReference type="SAM" id="Phobius"/>
    </source>
</evidence>
<feature type="transmembrane region" description="Helical" evidence="6">
    <location>
        <begin position="278"/>
        <end position="299"/>
    </location>
</feature>
<dbReference type="PANTHER" id="PTHR30250:SF28">
    <property type="entry name" value="POLYSACCHARIDE BIOSYNTHESIS PROTEIN"/>
    <property type="match status" value="1"/>
</dbReference>
<dbReference type="Pfam" id="PF01943">
    <property type="entry name" value="Polysacc_synt"/>
    <property type="match status" value="1"/>
</dbReference>
<dbReference type="GO" id="GO:0005886">
    <property type="term" value="C:plasma membrane"/>
    <property type="evidence" value="ECO:0007669"/>
    <property type="project" value="UniProtKB-SubCell"/>
</dbReference>
<feature type="transmembrane region" description="Helical" evidence="6">
    <location>
        <begin position="407"/>
        <end position="429"/>
    </location>
</feature>
<organism evidence="7 8">
    <name type="scientific">Alloprevotella rava F0323</name>
    <dbReference type="NCBI Taxonomy" id="679199"/>
    <lineage>
        <taxon>Bacteria</taxon>
        <taxon>Pseudomonadati</taxon>
        <taxon>Bacteroidota</taxon>
        <taxon>Bacteroidia</taxon>
        <taxon>Bacteroidales</taxon>
        <taxon>Prevotellaceae</taxon>
        <taxon>Alloprevotella</taxon>
    </lineage>
</organism>
<evidence type="ECO:0000256" key="2">
    <source>
        <dbReference type="ARBA" id="ARBA00022475"/>
    </source>
</evidence>
<keyword evidence="8" id="KW-1185">Reference proteome</keyword>
<comment type="caution">
    <text evidence="7">The sequence shown here is derived from an EMBL/GenBank/DDBJ whole genome shotgun (WGS) entry which is preliminary data.</text>
</comment>
<feature type="transmembrane region" description="Helical" evidence="6">
    <location>
        <begin position="351"/>
        <end position="371"/>
    </location>
</feature>
<feature type="transmembrane region" description="Helical" evidence="6">
    <location>
        <begin position="65"/>
        <end position="84"/>
    </location>
</feature>
<protein>
    <recommendedName>
        <fullName evidence="9">Polysaccharide biosynthesis protein C-terminal domain-containing protein</fullName>
    </recommendedName>
</protein>
<dbReference type="InterPro" id="IPR002797">
    <property type="entry name" value="Polysacc_synth"/>
</dbReference>
<evidence type="ECO:0000313" key="7">
    <source>
        <dbReference type="EMBL" id="EHG22602.1"/>
    </source>
</evidence>
<feature type="transmembrane region" description="Helical" evidence="6">
    <location>
        <begin position="195"/>
        <end position="213"/>
    </location>
</feature>
<feature type="transmembrane region" description="Helical" evidence="6">
    <location>
        <begin position="21"/>
        <end position="45"/>
    </location>
</feature>
<keyword evidence="3 6" id="KW-0812">Transmembrane</keyword>
<feature type="transmembrane region" description="Helical" evidence="6">
    <location>
        <begin position="105"/>
        <end position="125"/>
    </location>
</feature>
<dbReference type="OrthoDB" id="1224790at2"/>
<dbReference type="eggNOG" id="COG2244">
    <property type="taxonomic scope" value="Bacteria"/>
</dbReference>
<evidence type="ECO:0000256" key="5">
    <source>
        <dbReference type="ARBA" id="ARBA00023136"/>
    </source>
</evidence>
<reference evidence="7 8" key="1">
    <citation type="submission" date="2011-08" db="EMBL/GenBank/DDBJ databases">
        <title>The Genome Sequence of Prevotella sp. oral taxon 302 str. F0323.</title>
        <authorList>
            <consortium name="The Broad Institute Genome Sequencing Platform"/>
            <person name="Earl A."/>
            <person name="Ward D."/>
            <person name="Feldgarden M."/>
            <person name="Gevers D."/>
            <person name="Izard J."/>
            <person name="Blanton J.M."/>
            <person name="Baranova O.V."/>
            <person name="Tanner A.C."/>
            <person name="Dewhirst F.E."/>
            <person name="Young S.K."/>
            <person name="Zeng Q."/>
            <person name="Gargeya S."/>
            <person name="Fitzgerald M."/>
            <person name="Haas B."/>
            <person name="Abouelleil A."/>
            <person name="Alvarado L."/>
            <person name="Arachchi H.M."/>
            <person name="Berlin A."/>
            <person name="Brown A."/>
            <person name="Chapman S.B."/>
            <person name="Chen Z."/>
            <person name="Dunbar C."/>
            <person name="Freedman E."/>
            <person name="Gearin G."/>
            <person name="Gellesch M."/>
            <person name="Goldberg J."/>
            <person name="Griggs A."/>
            <person name="Gujja S."/>
            <person name="Heiman D."/>
            <person name="Howarth C."/>
            <person name="Larson L."/>
            <person name="Lui A."/>
            <person name="MacDonald P.J.P."/>
            <person name="Montmayeur A."/>
            <person name="Murphy C."/>
            <person name="Neiman D."/>
            <person name="Pearson M."/>
            <person name="Priest M."/>
            <person name="Roberts A."/>
            <person name="Saif S."/>
            <person name="Shea T."/>
            <person name="Shenoy N."/>
            <person name="Sisk P."/>
            <person name="Stolte C."/>
            <person name="Sykes S."/>
            <person name="Wortman J."/>
            <person name="Nusbaum C."/>
            <person name="Birren B."/>
        </authorList>
    </citation>
    <scope>NUCLEOTIDE SEQUENCE [LARGE SCALE GENOMIC DNA]</scope>
    <source>
        <strain evidence="7 8">F0323</strain>
    </source>
</reference>
<comment type="subcellular location">
    <subcellularLocation>
        <location evidence="1">Cell membrane</location>
        <topology evidence="1">Multi-pass membrane protein</topology>
    </subcellularLocation>
</comment>
<dbReference type="HOGENOM" id="CLU_043124_0_0_10"/>
<dbReference type="AlphaFoldDB" id="G5GCV6"/>
<evidence type="ECO:0008006" key="9">
    <source>
        <dbReference type="Google" id="ProtNLM"/>
    </source>
</evidence>
<evidence type="ECO:0000256" key="4">
    <source>
        <dbReference type="ARBA" id="ARBA00022989"/>
    </source>
</evidence>
<evidence type="ECO:0000256" key="1">
    <source>
        <dbReference type="ARBA" id="ARBA00004651"/>
    </source>
</evidence>
<dbReference type="PANTHER" id="PTHR30250">
    <property type="entry name" value="PST FAMILY PREDICTED COLANIC ACID TRANSPORTER"/>
    <property type="match status" value="1"/>
</dbReference>
<feature type="transmembrane region" description="Helical" evidence="6">
    <location>
        <begin position="234"/>
        <end position="258"/>
    </location>
</feature>
<name>G5GCV6_9BACT</name>
<keyword evidence="2" id="KW-1003">Cell membrane</keyword>
<feature type="transmembrane region" description="Helical" evidence="6">
    <location>
        <begin position="383"/>
        <end position="401"/>
    </location>
</feature>
<proteinExistence type="predicted"/>
<evidence type="ECO:0000256" key="3">
    <source>
        <dbReference type="ARBA" id="ARBA00022692"/>
    </source>
</evidence>